<dbReference type="Proteomes" id="UP000660262">
    <property type="component" value="Unassembled WGS sequence"/>
</dbReference>
<comment type="caution">
    <text evidence="2">The sequence shown here is derived from an EMBL/GenBank/DDBJ whole genome shotgun (WGS) entry which is preliminary data.</text>
</comment>
<keyword evidence="3" id="KW-1185">Reference proteome</keyword>
<proteinExistence type="predicted"/>
<organism evidence="2 3">
    <name type="scientific">Pycnococcus provasolii</name>
    <dbReference type="NCBI Taxonomy" id="41880"/>
    <lineage>
        <taxon>Eukaryota</taxon>
        <taxon>Viridiplantae</taxon>
        <taxon>Chlorophyta</taxon>
        <taxon>Pseudoscourfieldiophyceae</taxon>
        <taxon>Pseudoscourfieldiales</taxon>
        <taxon>Pycnococcaceae</taxon>
        <taxon>Pycnococcus</taxon>
    </lineage>
</organism>
<reference evidence="2" key="1">
    <citation type="submission" date="2020-10" db="EMBL/GenBank/DDBJ databases">
        <title>Unveiling of a novel bifunctional photoreceptor, Dualchrome1, isolated from a cosmopolitan green alga.</title>
        <authorList>
            <person name="Suzuki S."/>
            <person name="Kawachi M."/>
        </authorList>
    </citation>
    <scope>NUCLEOTIDE SEQUENCE</scope>
    <source>
        <strain evidence="2">NIES 2893</strain>
    </source>
</reference>
<evidence type="ECO:0000256" key="1">
    <source>
        <dbReference type="SAM" id="SignalP"/>
    </source>
</evidence>
<feature type="chain" id="PRO_5033045136" evidence="1">
    <location>
        <begin position="33"/>
        <end position="181"/>
    </location>
</feature>
<name>A0A830HAP3_9CHLO</name>
<keyword evidence="1" id="KW-0732">Signal</keyword>
<dbReference type="AlphaFoldDB" id="A0A830HAP3"/>
<evidence type="ECO:0000313" key="3">
    <source>
        <dbReference type="Proteomes" id="UP000660262"/>
    </source>
</evidence>
<gene>
    <name evidence="2" type="ORF">PPROV_000141700</name>
</gene>
<sequence>MEHSLVLSLACGWRRRLCLLLAVLILAHSTTAQAPPPPPAPANANDMLRLGTTVTLGGLSVDWDTCECLPRSRFKARVITNLTAEAEVPVDHGVDVAFNVINVGCNGTETTKAAGTPIVYSILLNGAEVRRITDVGGIAPFDARLVQDPYTNDNGGGISIGVSDLDKAPATIRVLFRCPLP</sequence>
<accession>A0A830HAP3</accession>
<dbReference type="EMBL" id="BNJQ01000003">
    <property type="protein sequence ID" value="GHP02661.1"/>
    <property type="molecule type" value="Genomic_DNA"/>
</dbReference>
<feature type="signal peptide" evidence="1">
    <location>
        <begin position="1"/>
        <end position="32"/>
    </location>
</feature>
<protein>
    <submittedName>
        <fullName evidence="2">Uncharacterized protein</fullName>
    </submittedName>
</protein>
<evidence type="ECO:0000313" key="2">
    <source>
        <dbReference type="EMBL" id="GHP02661.1"/>
    </source>
</evidence>